<keyword evidence="2" id="KW-0732">Signal</keyword>
<proteinExistence type="predicted"/>
<gene>
    <name evidence="4" type="ORF">TrVE_jg9615</name>
</gene>
<dbReference type="PANTHER" id="PTHR42912:SF81">
    <property type="entry name" value="METHYLTRANSFERASE DOMAIN-CONTAINING PROTEIN"/>
    <property type="match status" value="1"/>
</dbReference>
<dbReference type="SUPFAM" id="SSF53335">
    <property type="entry name" value="S-adenosyl-L-methionine-dependent methyltransferases"/>
    <property type="match status" value="1"/>
</dbReference>
<name>A0A9W7FF32_9STRA</name>
<dbReference type="GO" id="GO:0008757">
    <property type="term" value="F:S-adenosylmethionine-dependent methyltransferase activity"/>
    <property type="evidence" value="ECO:0007669"/>
    <property type="project" value="InterPro"/>
</dbReference>
<protein>
    <recommendedName>
        <fullName evidence="3">Methyltransferase type 11 domain-containing protein</fullName>
    </recommendedName>
</protein>
<comment type="caution">
    <text evidence="4">The sequence shown here is derived from an EMBL/GenBank/DDBJ whole genome shotgun (WGS) entry which is preliminary data.</text>
</comment>
<keyword evidence="5" id="KW-1185">Reference proteome</keyword>
<evidence type="ECO:0000259" key="3">
    <source>
        <dbReference type="Pfam" id="PF08241"/>
    </source>
</evidence>
<dbReference type="InterPro" id="IPR029063">
    <property type="entry name" value="SAM-dependent_MTases_sf"/>
</dbReference>
<evidence type="ECO:0000256" key="2">
    <source>
        <dbReference type="SAM" id="SignalP"/>
    </source>
</evidence>
<organism evidence="4 5">
    <name type="scientific">Triparma verrucosa</name>
    <dbReference type="NCBI Taxonomy" id="1606542"/>
    <lineage>
        <taxon>Eukaryota</taxon>
        <taxon>Sar</taxon>
        <taxon>Stramenopiles</taxon>
        <taxon>Ochrophyta</taxon>
        <taxon>Bolidophyceae</taxon>
        <taxon>Parmales</taxon>
        <taxon>Triparmaceae</taxon>
        <taxon>Triparma</taxon>
    </lineage>
</organism>
<dbReference type="AlphaFoldDB" id="A0A9W7FF32"/>
<dbReference type="CDD" id="cd02440">
    <property type="entry name" value="AdoMet_MTases"/>
    <property type="match status" value="1"/>
</dbReference>
<dbReference type="Pfam" id="PF08241">
    <property type="entry name" value="Methyltransf_11"/>
    <property type="match status" value="1"/>
</dbReference>
<dbReference type="InterPro" id="IPR013216">
    <property type="entry name" value="Methyltransf_11"/>
</dbReference>
<dbReference type="Proteomes" id="UP001165160">
    <property type="component" value="Unassembled WGS sequence"/>
</dbReference>
<accession>A0A9W7FF32</accession>
<dbReference type="PANTHER" id="PTHR42912">
    <property type="entry name" value="METHYLTRANSFERASE"/>
    <property type="match status" value="1"/>
</dbReference>
<feature type="region of interest" description="Disordered" evidence="1">
    <location>
        <begin position="132"/>
        <end position="162"/>
    </location>
</feature>
<dbReference type="InterPro" id="IPR050508">
    <property type="entry name" value="Methyltransf_Superfamily"/>
</dbReference>
<sequence>MVRSITFLLPALALSFSPPPLPRRSVHQLVLSRPNLLFSTTEEAQQSDATVALPHDEQYTFKMGESVQYWLDYQPESTDGAENLRNAAARAIQQAGTDARARRYWSYHLARATFFAGQGAAAVLNYRLFDSSKSDSSSTPSSSSSYDLNLLDNDDGNDAAPETPLATGGFDVLFNFIGSIFPEAVATWEQDWVAIKDGKFSVPYDMRQGVRSRQVNPFYLADQSRRYIKEARSILTRRNRRLDSDIGAKPADDDSFPYPDYYKNNFHFQSDGWFSKDSAKVYDSSTETLFLGRQDAMQRLCLYSMSSWAKEQGVLGGGEGLKMLEVACGTGRLNAFVRDNYSAAEMVASDLSKYYLEEAKGHAERWEKFAKREDRNKKIGKFSVLQAAAEELPFEDNSLDVVFNVYMFHEMPTEARRKSAMEMARVVKPGGLVVWVDSVQKGDRPSLDDSLANFQYLNEPHYPSHLVEDVPKLFVEAGLECFEKHVASTSKSLSFVKPKAKAKKEEEAF</sequence>
<reference evidence="5" key="1">
    <citation type="journal article" date="2023" name="Commun. Biol.">
        <title>Genome analysis of Parmales, the sister group of diatoms, reveals the evolutionary specialization of diatoms from phago-mixotrophs to photoautotrophs.</title>
        <authorList>
            <person name="Ban H."/>
            <person name="Sato S."/>
            <person name="Yoshikawa S."/>
            <person name="Yamada K."/>
            <person name="Nakamura Y."/>
            <person name="Ichinomiya M."/>
            <person name="Sato N."/>
            <person name="Blanc-Mathieu R."/>
            <person name="Endo H."/>
            <person name="Kuwata A."/>
            <person name="Ogata H."/>
        </authorList>
    </citation>
    <scope>NUCLEOTIDE SEQUENCE [LARGE SCALE GENOMIC DNA]</scope>
    <source>
        <strain evidence="5">NIES 3699</strain>
    </source>
</reference>
<evidence type="ECO:0000313" key="5">
    <source>
        <dbReference type="Proteomes" id="UP001165160"/>
    </source>
</evidence>
<evidence type="ECO:0000313" key="4">
    <source>
        <dbReference type="EMBL" id="GMI11137.1"/>
    </source>
</evidence>
<feature type="chain" id="PRO_5040981293" description="Methyltransferase type 11 domain-containing protein" evidence="2">
    <location>
        <begin position="16"/>
        <end position="509"/>
    </location>
</feature>
<feature type="signal peptide" evidence="2">
    <location>
        <begin position="1"/>
        <end position="15"/>
    </location>
</feature>
<feature type="domain" description="Methyltransferase type 11" evidence="3">
    <location>
        <begin position="324"/>
        <end position="434"/>
    </location>
</feature>
<evidence type="ECO:0000256" key="1">
    <source>
        <dbReference type="SAM" id="MobiDB-lite"/>
    </source>
</evidence>
<dbReference type="Gene3D" id="3.40.50.150">
    <property type="entry name" value="Vaccinia Virus protein VP39"/>
    <property type="match status" value="1"/>
</dbReference>
<dbReference type="EMBL" id="BRXX01000425">
    <property type="protein sequence ID" value="GMI11137.1"/>
    <property type="molecule type" value="Genomic_DNA"/>
</dbReference>
<feature type="compositionally biased region" description="Low complexity" evidence="1">
    <location>
        <begin position="134"/>
        <end position="151"/>
    </location>
</feature>